<dbReference type="SUPFAM" id="SSF46950">
    <property type="entry name" value="Double-stranded DNA-binding domain"/>
    <property type="match status" value="1"/>
</dbReference>
<keyword evidence="4" id="KW-1185">Reference proteome</keyword>
<dbReference type="InterPro" id="IPR002836">
    <property type="entry name" value="PDCD5-like"/>
</dbReference>
<feature type="compositionally biased region" description="Basic and acidic residues" evidence="2">
    <location>
        <begin position="22"/>
        <end position="32"/>
    </location>
</feature>
<dbReference type="OrthoDB" id="10252486at2759"/>
<dbReference type="Gene3D" id="1.10.8.140">
    <property type="entry name" value="PDCD5-like"/>
    <property type="match status" value="1"/>
</dbReference>
<sequence length="103" mass="11583">MDKIPAEALQNAQGGAGPSDEEQAKRAADEQQMRRDMLATILDVGARERLSRIAMVSQQRSQQIEGILFRMAQGGQLRNKVTEQQLIDLLDQARLLQRFYVAT</sequence>
<dbReference type="AlphaFoldDB" id="A0A8H6MHB9"/>
<dbReference type="GO" id="GO:0005634">
    <property type="term" value="C:nucleus"/>
    <property type="evidence" value="ECO:0007669"/>
    <property type="project" value="TreeGrafter"/>
</dbReference>
<dbReference type="GO" id="GO:0005829">
    <property type="term" value="C:cytosol"/>
    <property type="evidence" value="ECO:0007669"/>
    <property type="project" value="TreeGrafter"/>
</dbReference>
<dbReference type="PANTHER" id="PTHR10840">
    <property type="entry name" value="PROGRAMMED CELL DEATH PROTEIN 5"/>
    <property type="match status" value="1"/>
</dbReference>
<proteinExistence type="inferred from homology"/>
<evidence type="ECO:0000256" key="1">
    <source>
        <dbReference type="ARBA" id="ARBA00010490"/>
    </source>
</evidence>
<dbReference type="EMBL" id="JACGCI010000003">
    <property type="protein sequence ID" value="KAF6765092.1"/>
    <property type="molecule type" value="Genomic_DNA"/>
</dbReference>
<protein>
    <submittedName>
        <fullName evidence="3">PDCD5-related protein</fullName>
    </submittedName>
</protein>
<reference evidence="3 4" key="1">
    <citation type="submission" date="2020-07" db="EMBL/GenBank/DDBJ databases">
        <title>Comparative genomics of pyrophilous fungi reveals a link between fire events and developmental genes.</title>
        <authorList>
            <consortium name="DOE Joint Genome Institute"/>
            <person name="Steindorff A.S."/>
            <person name="Carver A."/>
            <person name="Calhoun S."/>
            <person name="Stillman K."/>
            <person name="Liu H."/>
            <person name="Lipzen A."/>
            <person name="Pangilinan J."/>
            <person name="Labutti K."/>
            <person name="Bruns T.D."/>
            <person name="Grigoriev I.V."/>
        </authorList>
    </citation>
    <scope>NUCLEOTIDE SEQUENCE [LARGE SCALE GENOMIC DNA]</scope>
    <source>
        <strain evidence="3 4">CBS 144469</strain>
    </source>
</reference>
<dbReference type="PANTHER" id="PTHR10840:SF0">
    <property type="entry name" value="PROGRAMMED CELL DEATH PROTEIN 5"/>
    <property type="match status" value="1"/>
</dbReference>
<comment type="caution">
    <text evidence="3">The sequence shown here is derived from an EMBL/GenBank/DDBJ whole genome shotgun (WGS) entry which is preliminary data.</text>
</comment>
<dbReference type="Proteomes" id="UP000521943">
    <property type="component" value="Unassembled WGS sequence"/>
</dbReference>
<organism evidence="3 4">
    <name type="scientific">Ephemerocybe angulata</name>
    <dbReference type="NCBI Taxonomy" id="980116"/>
    <lineage>
        <taxon>Eukaryota</taxon>
        <taxon>Fungi</taxon>
        <taxon>Dikarya</taxon>
        <taxon>Basidiomycota</taxon>
        <taxon>Agaricomycotina</taxon>
        <taxon>Agaricomycetes</taxon>
        <taxon>Agaricomycetidae</taxon>
        <taxon>Agaricales</taxon>
        <taxon>Agaricineae</taxon>
        <taxon>Psathyrellaceae</taxon>
        <taxon>Ephemerocybe</taxon>
    </lineage>
</organism>
<dbReference type="PIRSF" id="PIRSF015730">
    <property type="entry name" value="TFAR19"/>
    <property type="match status" value="1"/>
</dbReference>
<gene>
    <name evidence="3" type="ORF">DFP72DRAFT_1058901</name>
</gene>
<evidence type="ECO:0000256" key="2">
    <source>
        <dbReference type="SAM" id="MobiDB-lite"/>
    </source>
</evidence>
<evidence type="ECO:0000313" key="4">
    <source>
        <dbReference type="Proteomes" id="UP000521943"/>
    </source>
</evidence>
<feature type="region of interest" description="Disordered" evidence="2">
    <location>
        <begin position="1"/>
        <end position="32"/>
    </location>
</feature>
<dbReference type="Pfam" id="PF01984">
    <property type="entry name" value="dsDNA_bind"/>
    <property type="match status" value="1"/>
</dbReference>
<dbReference type="InterPro" id="IPR036883">
    <property type="entry name" value="PDCD5-like_sf"/>
</dbReference>
<accession>A0A8H6MHB9</accession>
<comment type="similarity">
    <text evidence="1">Belongs to the PDCD5 family.</text>
</comment>
<dbReference type="GO" id="GO:0003677">
    <property type="term" value="F:DNA binding"/>
    <property type="evidence" value="ECO:0007669"/>
    <property type="project" value="InterPro"/>
</dbReference>
<evidence type="ECO:0000313" key="3">
    <source>
        <dbReference type="EMBL" id="KAF6765092.1"/>
    </source>
</evidence>
<name>A0A8H6MHB9_9AGAR</name>